<gene>
    <name evidence="1" type="ORF">MARPO_0020s0102</name>
</gene>
<accession>A0A2R6XEB5</accession>
<sequence>MKNQVLQRSRVLCLGRMQSQAGGRNVRPESESVRRVTRRRKLSLLTFHDLPHPEGHQKSLEDLGVRLCWNEIFHDSHFRM</sequence>
<reference evidence="2" key="1">
    <citation type="journal article" date="2017" name="Cell">
        <title>Insights into land plant evolution garnered from the Marchantia polymorpha genome.</title>
        <authorList>
            <person name="Bowman J.L."/>
            <person name="Kohchi T."/>
            <person name="Yamato K.T."/>
            <person name="Jenkins J."/>
            <person name="Shu S."/>
            <person name="Ishizaki K."/>
            <person name="Yamaoka S."/>
            <person name="Nishihama R."/>
            <person name="Nakamura Y."/>
            <person name="Berger F."/>
            <person name="Adam C."/>
            <person name="Aki S.S."/>
            <person name="Althoff F."/>
            <person name="Araki T."/>
            <person name="Arteaga-Vazquez M.A."/>
            <person name="Balasubrmanian S."/>
            <person name="Barry K."/>
            <person name="Bauer D."/>
            <person name="Boehm C.R."/>
            <person name="Briginshaw L."/>
            <person name="Caballero-Perez J."/>
            <person name="Catarino B."/>
            <person name="Chen F."/>
            <person name="Chiyoda S."/>
            <person name="Chovatia M."/>
            <person name="Davies K.M."/>
            <person name="Delmans M."/>
            <person name="Demura T."/>
            <person name="Dierschke T."/>
            <person name="Dolan L."/>
            <person name="Dorantes-Acosta A.E."/>
            <person name="Eklund D.M."/>
            <person name="Florent S.N."/>
            <person name="Flores-Sandoval E."/>
            <person name="Fujiyama A."/>
            <person name="Fukuzawa H."/>
            <person name="Galik B."/>
            <person name="Grimanelli D."/>
            <person name="Grimwood J."/>
            <person name="Grossniklaus U."/>
            <person name="Hamada T."/>
            <person name="Haseloff J."/>
            <person name="Hetherington A.J."/>
            <person name="Higo A."/>
            <person name="Hirakawa Y."/>
            <person name="Hundley H.N."/>
            <person name="Ikeda Y."/>
            <person name="Inoue K."/>
            <person name="Inoue S.I."/>
            <person name="Ishida S."/>
            <person name="Jia Q."/>
            <person name="Kakita M."/>
            <person name="Kanazawa T."/>
            <person name="Kawai Y."/>
            <person name="Kawashima T."/>
            <person name="Kennedy M."/>
            <person name="Kinose K."/>
            <person name="Kinoshita T."/>
            <person name="Kohara Y."/>
            <person name="Koide E."/>
            <person name="Komatsu K."/>
            <person name="Kopischke S."/>
            <person name="Kubo M."/>
            <person name="Kyozuka J."/>
            <person name="Lagercrantz U."/>
            <person name="Lin S.S."/>
            <person name="Lindquist E."/>
            <person name="Lipzen A.M."/>
            <person name="Lu C.W."/>
            <person name="De Luna E."/>
            <person name="Martienssen R.A."/>
            <person name="Minamino N."/>
            <person name="Mizutani M."/>
            <person name="Mizutani M."/>
            <person name="Mochizuki N."/>
            <person name="Monte I."/>
            <person name="Mosher R."/>
            <person name="Nagasaki H."/>
            <person name="Nakagami H."/>
            <person name="Naramoto S."/>
            <person name="Nishitani K."/>
            <person name="Ohtani M."/>
            <person name="Okamoto T."/>
            <person name="Okumura M."/>
            <person name="Phillips J."/>
            <person name="Pollak B."/>
            <person name="Reinders A."/>
            <person name="Rovekamp M."/>
            <person name="Sano R."/>
            <person name="Sawa S."/>
            <person name="Schmid M.W."/>
            <person name="Shirakawa M."/>
            <person name="Solano R."/>
            <person name="Spunde A."/>
            <person name="Suetsugu N."/>
            <person name="Sugano S."/>
            <person name="Sugiyama A."/>
            <person name="Sun R."/>
            <person name="Suzuki Y."/>
            <person name="Takenaka M."/>
            <person name="Takezawa D."/>
            <person name="Tomogane H."/>
            <person name="Tsuzuki M."/>
            <person name="Ueda T."/>
            <person name="Umeda M."/>
            <person name="Ward J.M."/>
            <person name="Watanabe Y."/>
            <person name="Yazaki K."/>
            <person name="Yokoyama R."/>
            <person name="Yoshitake Y."/>
            <person name="Yotsui I."/>
            <person name="Zachgo S."/>
            <person name="Schmutz J."/>
        </authorList>
    </citation>
    <scope>NUCLEOTIDE SEQUENCE [LARGE SCALE GENOMIC DNA]</scope>
    <source>
        <strain evidence="2">Tak-1</strain>
    </source>
</reference>
<dbReference type="AlphaFoldDB" id="A0A2R6XEB5"/>
<evidence type="ECO:0000313" key="2">
    <source>
        <dbReference type="Proteomes" id="UP000244005"/>
    </source>
</evidence>
<name>A0A2R6XEB5_MARPO</name>
<keyword evidence="2" id="KW-1185">Reference proteome</keyword>
<dbReference type="Gramene" id="Mp4g23390.1">
    <property type="protein sequence ID" value="Mp4g23390.1.cds1"/>
    <property type="gene ID" value="Mp4g23390"/>
</dbReference>
<dbReference type="EMBL" id="KZ772692">
    <property type="protein sequence ID" value="PTQ44447.1"/>
    <property type="molecule type" value="Genomic_DNA"/>
</dbReference>
<proteinExistence type="predicted"/>
<protein>
    <submittedName>
        <fullName evidence="1">Uncharacterized protein</fullName>
    </submittedName>
</protein>
<dbReference type="Proteomes" id="UP000244005">
    <property type="component" value="Unassembled WGS sequence"/>
</dbReference>
<organism evidence="1 2">
    <name type="scientific">Marchantia polymorpha</name>
    <name type="common">Common liverwort</name>
    <name type="synonym">Marchantia aquatica</name>
    <dbReference type="NCBI Taxonomy" id="3197"/>
    <lineage>
        <taxon>Eukaryota</taxon>
        <taxon>Viridiplantae</taxon>
        <taxon>Streptophyta</taxon>
        <taxon>Embryophyta</taxon>
        <taxon>Marchantiophyta</taxon>
        <taxon>Marchantiopsida</taxon>
        <taxon>Marchantiidae</taxon>
        <taxon>Marchantiales</taxon>
        <taxon>Marchantiaceae</taxon>
        <taxon>Marchantia</taxon>
    </lineage>
</organism>
<evidence type="ECO:0000313" key="1">
    <source>
        <dbReference type="EMBL" id="PTQ44447.1"/>
    </source>
</evidence>